<dbReference type="InterPro" id="IPR002938">
    <property type="entry name" value="FAD-bd"/>
</dbReference>
<dbReference type="STRING" id="578458.D8QB72"/>
<evidence type="ECO:0000313" key="9">
    <source>
        <dbReference type="Proteomes" id="UP000007431"/>
    </source>
</evidence>
<protein>
    <recommendedName>
        <fullName evidence="7">FAD-binding domain-containing protein</fullName>
    </recommendedName>
</protein>
<feature type="domain" description="FAD-binding" evidence="7">
    <location>
        <begin position="50"/>
        <end position="191"/>
    </location>
</feature>
<reference evidence="8 9" key="1">
    <citation type="journal article" date="2010" name="Nat. Biotechnol.">
        <title>Genome sequence of the model mushroom Schizophyllum commune.</title>
        <authorList>
            <person name="Ohm R.A."/>
            <person name="de Jong J.F."/>
            <person name="Lugones L.G."/>
            <person name="Aerts A."/>
            <person name="Kothe E."/>
            <person name="Stajich J.E."/>
            <person name="de Vries R.P."/>
            <person name="Record E."/>
            <person name="Levasseur A."/>
            <person name="Baker S.E."/>
            <person name="Bartholomew K.A."/>
            <person name="Coutinho P.M."/>
            <person name="Erdmann S."/>
            <person name="Fowler T.J."/>
            <person name="Gathman A.C."/>
            <person name="Lombard V."/>
            <person name="Henrissat B."/>
            <person name="Knabe N."/>
            <person name="Kuees U."/>
            <person name="Lilly W.W."/>
            <person name="Lindquist E."/>
            <person name="Lucas S."/>
            <person name="Magnuson J.K."/>
            <person name="Piumi F."/>
            <person name="Raudaskoski M."/>
            <person name="Salamov A."/>
            <person name="Schmutz J."/>
            <person name="Schwarze F.W.M.R."/>
            <person name="vanKuyk P.A."/>
            <person name="Horton J.S."/>
            <person name="Grigoriev I.V."/>
            <person name="Woesten H.A.B."/>
        </authorList>
    </citation>
    <scope>NUCLEOTIDE SEQUENCE [LARGE SCALE GENOMIC DNA]</scope>
    <source>
        <strain evidence="9">H4-8 / FGSC 9210</strain>
    </source>
</reference>
<keyword evidence="9" id="KW-1185">Reference proteome</keyword>
<dbReference type="GO" id="GO:0071949">
    <property type="term" value="F:FAD binding"/>
    <property type="evidence" value="ECO:0007669"/>
    <property type="project" value="InterPro"/>
</dbReference>
<gene>
    <name evidence="8" type="ORF">SCHCODRAFT_58710</name>
</gene>
<evidence type="ECO:0000256" key="4">
    <source>
        <dbReference type="ARBA" id="ARBA00022827"/>
    </source>
</evidence>
<accession>D8QB72</accession>
<keyword evidence="3" id="KW-0285">Flavoprotein</keyword>
<dbReference type="AlphaFoldDB" id="D8QB72"/>
<dbReference type="PANTHER" id="PTHR13789">
    <property type="entry name" value="MONOOXYGENASE"/>
    <property type="match status" value="1"/>
</dbReference>
<organism evidence="9">
    <name type="scientific">Schizophyllum commune (strain H4-8 / FGSC 9210)</name>
    <name type="common">Split gill fungus</name>
    <dbReference type="NCBI Taxonomy" id="578458"/>
    <lineage>
        <taxon>Eukaryota</taxon>
        <taxon>Fungi</taxon>
        <taxon>Dikarya</taxon>
        <taxon>Basidiomycota</taxon>
        <taxon>Agaricomycotina</taxon>
        <taxon>Agaricomycetes</taxon>
        <taxon>Agaricomycetidae</taxon>
        <taxon>Agaricales</taxon>
        <taxon>Schizophyllaceae</taxon>
        <taxon>Schizophyllum</taxon>
    </lineage>
</organism>
<dbReference type="HOGENOM" id="CLU_009665_6_0_1"/>
<keyword evidence="5" id="KW-0560">Oxidoreductase</keyword>
<evidence type="ECO:0000256" key="2">
    <source>
        <dbReference type="ARBA" id="ARBA00007992"/>
    </source>
</evidence>
<sequence length="365" mass="40928">MYVSSPLGRSFADNDPPIFRGAGIGGLSVVRAIERFCDMSKLDVHLYEAAAQISEIGAGLSIWQRVYDILTDLGLESDMRECLDNAETDCEQSPSAFTFRKSDQPEGVTFKEVYSEDGGKSFLLHRAKIQGMLLEHISSQVKIHLSHRLDGYEYTEAPTEKIKLRFRGGQEARCDLLIAADGVHSVVRRQFVARLADKLDKPELKQAMEPEYNGSRIYRGLVPQEKLATVWLDHPALRKPNIYCGKDKYIVTYPIVKGEIVNVALFYTDKTGVETAYADPDIGDATMEEMNKMYEGWEPQVQALIKCMPDPSRHWVLLTQKPLETWADEGVMLLGDAASLFISPQSAILTNIAGARDGSQPRHRR</sequence>
<evidence type="ECO:0000256" key="1">
    <source>
        <dbReference type="ARBA" id="ARBA00001974"/>
    </source>
</evidence>
<evidence type="ECO:0000313" key="8">
    <source>
        <dbReference type="EMBL" id="EFI94710.1"/>
    </source>
</evidence>
<evidence type="ECO:0000259" key="7">
    <source>
        <dbReference type="Pfam" id="PF01494"/>
    </source>
</evidence>
<dbReference type="PANTHER" id="PTHR13789:SF318">
    <property type="entry name" value="GERANYLGERANYL DIPHOSPHATE REDUCTASE"/>
    <property type="match status" value="1"/>
</dbReference>
<dbReference type="InParanoid" id="D8QB72"/>
<keyword evidence="4" id="KW-0274">FAD</keyword>
<evidence type="ECO:0000256" key="5">
    <source>
        <dbReference type="ARBA" id="ARBA00023002"/>
    </source>
</evidence>
<dbReference type="eggNOG" id="KOG2614">
    <property type="taxonomic scope" value="Eukaryota"/>
</dbReference>
<dbReference type="EMBL" id="GL377309">
    <property type="protein sequence ID" value="EFI94710.1"/>
    <property type="molecule type" value="Genomic_DNA"/>
</dbReference>
<dbReference type="OMA" id="VIPMERY"/>
<comment type="cofactor">
    <cofactor evidence="1">
        <name>FAD</name>
        <dbReference type="ChEBI" id="CHEBI:57692"/>
    </cofactor>
</comment>
<evidence type="ECO:0000256" key="6">
    <source>
        <dbReference type="ARBA" id="ARBA00023033"/>
    </source>
</evidence>
<dbReference type="Pfam" id="PF01494">
    <property type="entry name" value="FAD_binding_3"/>
    <property type="match status" value="1"/>
</dbReference>
<dbReference type="Gene3D" id="3.50.50.60">
    <property type="entry name" value="FAD/NAD(P)-binding domain"/>
    <property type="match status" value="1"/>
</dbReference>
<name>D8QB72_SCHCM</name>
<comment type="similarity">
    <text evidence="2">Belongs to the paxM FAD-dependent monooxygenase family.</text>
</comment>
<dbReference type="VEuPathDB" id="FungiDB:SCHCODRAFT_02750685"/>
<dbReference type="SUPFAM" id="SSF51905">
    <property type="entry name" value="FAD/NAD(P)-binding domain"/>
    <property type="match status" value="1"/>
</dbReference>
<evidence type="ECO:0000256" key="3">
    <source>
        <dbReference type="ARBA" id="ARBA00022630"/>
    </source>
</evidence>
<keyword evidence="6" id="KW-0503">Monooxygenase</keyword>
<proteinExistence type="inferred from homology"/>
<dbReference type="InterPro" id="IPR036188">
    <property type="entry name" value="FAD/NAD-bd_sf"/>
</dbReference>
<dbReference type="SUPFAM" id="SSF54373">
    <property type="entry name" value="FAD-linked reductases, C-terminal domain"/>
    <property type="match status" value="1"/>
</dbReference>
<dbReference type="InterPro" id="IPR050493">
    <property type="entry name" value="FAD-dep_Monooxygenase_BioMet"/>
</dbReference>
<dbReference type="GO" id="GO:0004497">
    <property type="term" value="F:monooxygenase activity"/>
    <property type="evidence" value="ECO:0007669"/>
    <property type="project" value="UniProtKB-KW"/>
</dbReference>
<dbReference type="Proteomes" id="UP000007431">
    <property type="component" value="Unassembled WGS sequence"/>
</dbReference>